<sequence>MASTFMCGMEDLLFNGSRFVWNLTMTTLRRWYTERLRACQQILRTWCGLRDVYQMTEGRHCQVNLLDGRKLELLVQPKLLSRELLDLVASHFNLKEKEYFGITFIDDTGQSNWLQLDRRVLDHDLPKKTGPVALFFSVKFYIENISFLKDITTVELFFLNAKSSIYKNILAQFVDRPYAHISAVLMKANYGAEGST</sequence>
<protein>
    <recommendedName>
        <fullName evidence="1">FERM domain-containing protein</fullName>
    </recommendedName>
</protein>
<dbReference type="InterPro" id="IPR029071">
    <property type="entry name" value="Ubiquitin-like_domsf"/>
</dbReference>
<dbReference type="PROSITE" id="PS50057">
    <property type="entry name" value="FERM_3"/>
    <property type="match status" value="1"/>
</dbReference>
<dbReference type="EMBL" id="BFAA01000733">
    <property type="protein sequence ID" value="GCB73768.1"/>
    <property type="molecule type" value="Genomic_DNA"/>
</dbReference>
<dbReference type="Gene3D" id="3.10.20.90">
    <property type="entry name" value="Phosphatidylinositol 3-kinase Catalytic Subunit, Chain A, domain 1"/>
    <property type="match status" value="1"/>
</dbReference>
<dbReference type="SUPFAM" id="SSF54236">
    <property type="entry name" value="Ubiquitin-like"/>
    <property type="match status" value="1"/>
</dbReference>
<dbReference type="GO" id="GO:0005912">
    <property type="term" value="C:adherens junction"/>
    <property type="evidence" value="ECO:0007669"/>
    <property type="project" value="TreeGrafter"/>
</dbReference>
<evidence type="ECO:0000313" key="3">
    <source>
        <dbReference type="Proteomes" id="UP000288216"/>
    </source>
</evidence>
<organism evidence="2 3">
    <name type="scientific">Scyliorhinus torazame</name>
    <name type="common">Cloudy catshark</name>
    <name type="synonym">Catulus torazame</name>
    <dbReference type="NCBI Taxonomy" id="75743"/>
    <lineage>
        <taxon>Eukaryota</taxon>
        <taxon>Metazoa</taxon>
        <taxon>Chordata</taxon>
        <taxon>Craniata</taxon>
        <taxon>Vertebrata</taxon>
        <taxon>Chondrichthyes</taxon>
        <taxon>Elasmobranchii</taxon>
        <taxon>Galeomorphii</taxon>
        <taxon>Galeoidea</taxon>
        <taxon>Carcharhiniformes</taxon>
        <taxon>Scyliorhinidae</taxon>
        <taxon>Scyliorhinus</taxon>
    </lineage>
</organism>
<dbReference type="GO" id="GO:0090162">
    <property type="term" value="P:establishment of epithelial cell polarity"/>
    <property type="evidence" value="ECO:0007669"/>
    <property type="project" value="InterPro"/>
</dbReference>
<dbReference type="Pfam" id="PF09379">
    <property type="entry name" value="FERM_N"/>
    <property type="match status" value="1"/>
</dbReference>
<evidence type="ECO:0000259" key="1">
    <source>
        <dbReference type="PROSITE" id="PS50057"/>
    </source>
</evidence>
<dbReference type="InterPro" id="IPR019747">
    <property type="entry name" value="FERM_CS"/>
</dbReference>
<comment type="caution">
    <text evidence="2">The sequence shown here is derived from an EMBL/GenBank/DDBJ whole genome shotgun (WGS) entry which is preliminary data.</text>
</comment>
<name>A0A401PKZ0_SCYTO</name>
<dbReference type="GO" id="GO:0005923">
    <property type="term" value="C:bicellular tight junction"/>
    <property type="evidence" value="ECO:0007669"/>
    <property type="project" value="TreeGrafter"/>
</dbReference>
<feature type="domain" description="FERM" evidence="1">
    <location>
        <begin position="59"/>
        <end position="196"/>
    </location>
</feature>
<accession>A0A401PKZ0</accession>
<dbReference type="CDD" id="cd17200">
    <property type="entry name" value="FERM_F1_FRMD4B"/>
    <property type="match status" value="1"/>
</dbReference>
<dbReference type="STRING" id="75743.A0A401PKZ0"/>
<dbReference type="PANTHER" id="PTHR46079:SF1">
    <property type="entry name" value="FERM DOMAIN-CONTAINING PROTEIN 4B"/>
    <property type="match status" value="1"/>
</dbReference>
<dbReference type="PROSITE" id="PS00660">
    <property type="entry name" value="FERM_1"/>
    <property type="match status" value="1"/>
</dbReference>
<dbReference type="Proteomes" id="UP000288216">
    <property type="component" value="Unassembled WGS sequence"/>
</dbReference>
<dbReference type="AlphaFoldDB" id="A0A401PKZ0"/>
<dbReference type="OrthoDB" id="10063592at2759"/>
<evidence type="ECO:0000313" key="2">
    <source>
        <dbReference type="EMBL" id="GCB73768.1"/>
    </source>
</evidence>
<reference evidence="2 3" key="1">
    <citation type="journal article" date="2018" name="Nat. Ecol. Evol.">
        <title>Shark genomes provide insights into elasmobranch evolution and the origin of vertebrates.</title>
        <authorList>
            <person name="Hara Y"/>
            <person name="Yamaguchi K"/>
            <person name="Onimaru K"/>
            <person name="Kadota M"/>
            <person name="Koyanagi M"/>
            <person name="Keeley SD"/>
            <person name="Tatsumi K"/>
            <person name="Tanaka K"/>
            <person name="Motone F"/>
            <person name="Kageyama Y"/>
            <person name="Nozu R"/>
            <person name="Adachi N"/>
            <person name="Nishimura O"/>
            <person name="Nakagawa R"/>
            <person name="Tanegashima C"/>
            <person name="Kiyatake I"/>
            <person name="Matsumoto R"/>
            <person name="Murakumo K"/>
            <person name="Nishida K"/>
            <person name="Terakita A"/>
            <person name="Kuratani S"/>
            <person name="Sato K"/>
            <person name="Hyodo S Kuraku.S."/>
        </authorList>
    </citation>
    <scope>NUCLEOTIDE SEQUENCE [LARGE SCALE GENOMIC DNA]</scope>
</reference>
<dbReference type="InterPro" id="IPR018979">
    <property type="entry name" value="FERM_N"/>
</dbReference>
<dbReference type="FunFam" id="3.10.20.90:FF:000019">
    <property type="entry name" value="FERM domain containing 4A"/>
    <property type="match status" value="1"/>
</dbReference>
<dbReference type="PANTHER" id="PTHR46079">
    <property type="entry name" value="FERM DOMAIN-CONTAINING PROTEIN 4"/>
    <property type="match status" value="1"/>
</dbReference>
<dbReference type="InterPro" id="IPR047176">
    <property type="entry name" value="FRMD4A/B"/>
</dbReference>
<dbReference type="OMA" id="MKANYGA"/>
<dbReference type="InterPro" id="IPR000299">
    <property type="entry name" value="FERM_domain"/>
</dbReference>
<gene>
    <name evidence="2" type="ORF">scyTo_0002850</name>
</gene>
<proteinExistence type="predicted"/>
<keyword evidence="3" id="KW-1185">Reference proteome</keyword>